<keyword evidence="5" id="KW-1185">Reference proteome</keyword>
<accession>A0ABY7GCF8</accession>
<keyword evidence="1" id="KW-1133">Transmembrane helix</keyword>
<evidence type="ECO:0000313" key="3">
    <source>
        <dbReference type="EMBL" id="WAR42975.1"/>
    </source>
</evidence>
<feature type="domain" description="Zona occludens toxin N-terminal" evidence="2">
    <location>
        <begin position="1"/>
        <end position="191"/>
    </location>
</feature>
<dbReference type="EMBL" id="CP113517">
    <property type="protein sequence ID" value="WAR42987.1"/>
    <property type="molecule type" value="Genomic_DNA"/>
</dbReference>
<dbReference type="Pfam" id="PF05707">
    <property type="entry name" value="Zot"/>
    <property type="match status" value="1"/>
</dbReference>
<keyword evidence="1" id="KW-0812">Transmembrane</keyword>
<name>A0ABY7GCF8_9GAMM</name>
<gene>
    <name evidence="3" type="ORF">NM686_011225</name>
    <name evidence="4" type="ORF">NM686_011285</name>
</gene>
<dbReference type="EMBL" id="CP113517">
    <property type="protein sequence ID" value="WAR42975.1"/>
    <property type="molecule type" value="Genomic_DNA"/>
</dbReference>
<dbReference type="InterPro" id="IPR027417">
    <property type="entry name" value="P-loop_NTPase"/>
</dbReference>
<reference evidence="3" key="1">
    <citation type="submission" date="2022-11" db="EMBL/GenBank/DDBJ databases">
        <title>Methylomonas rapida sp. nov., Carotenoid-Producing Obligate Methanotrophs with High Growth Characteristics and Biotechnological Potential.</title>
        <authorList>
            <person name="Tikhonova E.N."/>
            <person name="Suleimanov R.Z."/>
            <person name="Miroshnikov K."/>
            <person name="Oshkin I.Y."/>
            <person name="Belova S.E."/>
            <person name="Danilova O.V."/>
            <person name="Ashikhmin A."/>
            <person name="Konopkin A."/>
            <person name="But S.Y."/>
            <person name="Khmelenina V.N."/>
            <person name="Kuznetsov N."/>
            <person name="Pimenov N.V."/>
            <person name="Dedysh S.N."/>
        </authorList>
    </citation>
    <scope>NUCLEOTIDE SEQUENCE</scope>
    <source>
        <strain evidence="3">MP1</strain>
    </source>
</reference>
<dbReference type="Proteomes" id="UP001162780">
    <property type="component" value="Chromosome"/>
</dbReference>
<evidence type="ECO:0000313" key="4">
    <source>
        <dbReference type="EMBL" id="WAR42987.1"/>
    </source>
</evidence>
<keyword evidence="1" id="KW-0472">Membrane</keyword>
<dbReference type="RefSeq" id="WP_255187970.1">
    <property type="nucleotide sequence ID" value="NZ_CP113517.1"/>
</dbReference>
<organism evidence="3 5">
    <name type="scientific">Methylomonas rapida</name>
    <dbReference type="NCBI Taxonomy" id="2963939"/>
    <lineage>
        <taxon>Bacteria</taxon>
        <taxon>Pseudomonadati</taxon>
        <taxon>Pseudomonadota</taxon>
        <taxon>Gammaproteobacteria</taxon>
        <taxon>Methylococcales</taxon>
        <taxon>Methylococcaceae</taxon>
        <taxon>Methylomonas</taxon>
    </lineage>
</organism>
<feature type="transmembrane region" description="Helical" evidence="1">
    <location>
        <begin position="200"/>
        <end position="220"/>
    </location>
</feature>
<proteinExistence type="predicted"/>
<evidence type="ECO:0000313" key="5">
    <source>
        <dbReference type="Proteomes" id="UP001162780"/>
    </source>
</evidence>
<dbReference type="InterPro" id="IPR008900">
    <property type="entry name" value="Zot_N"/>
</dbReference>
<dbReference type="Gene3D" id="3.40.50.300">
    <property type="entry name" value="P-loop containing nucleotide triphosphate hydrolases"/>
    <property type="match status" value="1"/>
</dbReference>
<sequence length="367" mass="40765">MITLITGTPGAGKTAWTVQELTRLPSQRKIYVHGIPDLKVAHEPVFCTSELCEHCRSFDLEQMQNEGKVIYLVEDWPYWATDGSLIVLDEVQRVWRPTNSASALPEEIAALETHRHKGLDFWLISQGPHLFHSNVRLLVGRHIHLVANWRGRTEYEFPECRQNVTSRGDAVIRPYKLPKQIFKLYKSASLHTKLNKRKPLSFYVLCFCALVLAIIGYRIYHRINEFSNPNQAIQPASTDNPSAVGVTPATATAGAGAGGASAVQPMIKTPDFTPAVPNHPETAPAYAELLKVTAVPVLAGCIATKTSCKCYTQQATPYPVTWEQCHEHMMNLHFNPYVGLQSSPHSADMPAKTLPVSQVAEVKPVQP</sequence>
<evidence type="ECO:0000259" key="2">
    <source>
        <dbReference type="Pfam" id="PF05707"/>
    </source>
</evidence>
<protein>
    <submittedName>
        <fullName evidence="3">Zonular occludens toxin domain-containing protein</fullName>
    </submittedName>
</protein>
<evidence type="ECO:0000256" key="1">
    <source>
        <dbReference type="SAM" id="Phobius"/>
    </source>
</evidence>